<sequence length="840" mass="92473">MGNTISSSVNEQNNMESLASQIDDIAVHYILTQNTIDLLRLSDKEYYDNLIILTSSVIEKKLNNLELGFLDQRIIGKKKIIDSIDIIPASNKLKDKVIFNISKFYIKIIMIYSAIATTIDPQYSYEDESGAKKSFYLKDIDAYKNIPKNVRPVLIQLSNPMNLCRKRLSILKNKLDDNVDGEYVKINPGEKLCSMSTTNVLTDEVGIKELDLLYYDIFDYETKTWNKRSKKMKQKYHKDLTLFYQIFTGKKDKPSSIKSFHDIELLDMTTLSSCNDSRFSQDILILKSNELIKEYIQKINLIENYTKNYRNKLISLLKELFVVKIKDNETQYSINPELTLDHVLFIEAETRDIILNLYTTCEKYFIQALIIFEKIYDEQSKNMNIERMNYIDNIKEPLPENTEHTPEPSYMMTQPSIPPLPIQSSIIPENFTPSVTSDAMTSDAMTSDAMTSDAMTSDAMTSDAMTSDAIPPPPLPSENSFLSSTITSAPTDSLNPQTKPNSSLIQQANVPLQPTTSTFTTAPLSSGPPVISPPVISPPATAPPPTAPPPTQNFLSSIFSSEKSKPNEAPQQSFISKLLSSETPPAPTISAPTIPETISPAPTVSTPTVSTPTIPAPTIPAPTIPAPTIPAPTIPAPTVSTPTIPAPTVSETTEPDETNETDESKELDELIKMDESMKSSQPETTPPESTPPASTPPETTLPESTTPASTPPETTPPASTPPASTPPASTPPASLETPSKNFLSSIFSSEQPKTTEQPEKSIISKLLGNDTPPVAPVPSPSINPSPSVTPAPIQTNKLSEETTNMIPIEIGPPKNIKNNSSPQKNIPPLIRKFNQLQPSQ</sequence>
<feature type="compositionally biased region" description="Polar residues" evidence="1">
    <location>
        <begin position="740"/>
        <end position="755"/>
    </location>
</feature>
<feature type="compositionally biased region" description="Pro residues" evidence="1">
    <location>
        <begin position="709"/>
        <end position="730"/>
    </location>
</feature>
<feature type="compositionally biased region" description="Polar residues" evidence="1">
    <location>
        <begin position="477"/>
        <end position="502"/>
    </location>
</feature>
<dbReference type="EMBL" id="MN740418">
    <property type="protein sequence ID" value="QHU05739.1"/>
    <property type="molecule type" value="Genomic_DNA"/>
</dbReference>
<feature type="compositionally biased region" description="Low complexity" evidence="1">
    <location>
        <begin position="580"/>
        <end position="613"/>
    </location>
</feature>
<feature type="compositionally biased region" description="Pro residues" evidence="1">
    <location>
        <begin position="530"/>
        <end position="551"/>
    </location>
</feature>
<feature type="compositionally biased region" description="Low complexity" evidence="1">
    <location>
        <begin position="696"/>
        <end position="708"/>
    </location>
</feature>
<feature type="region of interest" description="Disordered" evidence="1">
    <location>
        <begin position="459"/>
        <end position="502"/>
    </location>
</feature>
<feature type="compositionally biased region" description="Polar residues" evidence="1">
    <location>
        <begin position="552"/>
        <end position="561"/>
    </location>
</feature>
<dbReference type="AlphaFoldDB" id="A0A6C0JJJ0"/>
<feature type="compositionally biased region" description="Polar residues" evidence="1">
    <location>
        <begin position="569"/>
        <end position="579"/>
    </location>
</feature>
<evidence type="ECO:0000313" key="2">
    <source>
        <dbReference type="EMBL" id="QHU05739.1"/>
    </source>
</evidence>
<feature type="compositionally biased region" description="Pro residues" evidence="1">
    <location>
        <begin position="614"/>
        <end position="635"/>
    </location>
</feature>
<reference evidence="2" key="1">
    <citation type="journal article" date="2020" name="Nature">
        <title>Giant virus diversity and host interactions through global metagenomics.</title>
        <authorList>
            <person name="Schulz F."/>
            <person name="Roux S."/>
            <person name="Paez-Espino D."/>
            <person name="Jungbluth S."/>
            <person name="Walsh D.A."/>
            <person name="Denef V.J."/>
            <person name="McMahon K.D."/>
            <person name="Konstantinidis K.T."/>
            <person name="Eloe-Fadrosh E.A."/>
            <person name="Kyrpides N.C."/>
            <person name="Woyke T."/>
        </authorList>
    </citation>
    <scope>NUCLEOTIDE SEQUENCE</scope>
    <source>
        <strain evidence="2">GVMAG-M-3300027736-24</strain>
    </source>
</reference>
<feature type="compositionally biased region" description="Basic and acidic residues" evidence="1">
    <location>
        <begin position="662"/>
        <end position="677"/>
    </location>
</feature>
<feature type="compositionally biased region" description="Low complexity" evidence="1">
    <location>
        <begin position="636"/>
        <end position="652"/>
    </location>
</feature>
<feature type="compositionally biased region" description="Polar residues" evidence="1">
    <location>
        <begin position="792"/>
        <end position="805"/>
    </location>
</feature>
<feature type="compositionally biased region" description="Pro residues" evidence="1">
    <location>
        <begin position="684"/>
        <end position="695"/>
    </location>
</feature>
<proteinExistence type="predicted"/>
<feature type="compositionally biased region" description="Polar residues" evidence="1">
    <location>
        <begin position="515"/>
        <end position="524"/>
    </location>
</feature>
<feature type="compositionally biased region" description="Pro residues" evidence="1">
    <location>
        <begin position="773"/>
        <end position="789"/>
    </location>
</feature>
<evidence type="ECO:0000256" key="1">
    <source>
        <dbReference type="SAM" id="MobiDB-lite"/>
    </source>
</evidence>
<name>A0A6C0JJJ0_9ZZZZ</name>
<protein>
    <submittedName>
        <fullName evidence="2">Uncharacterized protein</fullName>
    </submittedName>
</protein>
<accession>A0A6C0JJJ0</accession>
<organism evidence="2">
    <name type="scientific">viral metagenome</name>
    <dbReference type="NCBI Taxonomy" id="1070528"/>
    <lineage>
        <taxon>unclassified sequences</taxon>
        <taxon>metagenomes</taxon>
        <taxon>organismal metagenomes</taxon>
    </lineage>
</organism>
<feature type="region of interest" description="Disordered" evidence="1">
    <location>
        <begin position="515"/>
        <end position="840"/>
    </location>
</feature>